<keyword evidence="1" id="KW-0805">Transcription regulation</keyword>
<dbReference type="Proteomes" id="UP000253498">
    <property type="component" value="Unassembled WGS sequence"/>
</dbReference>
<keyword evidence="2" id="KW-0804">Transcription</keyword>
<organism evidence="4 5">
    <name type="scientific">Enterococcus hirae</name>
    <dbReference type="NCBI Taxonomy" id="1354"/>
    <lineage>
        <taxon>Bacteria</taxon>
        <taxon>Bacillati</taxon>
        <taxon>Bacillota</taxon>
        <taxon>Bacilli</taxon>
        <taxon>Lactobacillales</taxon>
        <taxon>Enterococcaceae</taxon>
        <taxon>Enterococcus</taxon>
    </lineage>
</organism>
<dbReference type="PANTHER" id="PTHR30185">
    <property type="entry name" value="CRYPTIC BETA-GLUCOSIDE BGL OPERON ANTITERMINATOR"/>
    <property type="match status" value="1"/>
</dbReference>
<dbReference type="InterPro" id="IPR036388">
    <property type="entry name" value="WH-like_DNA-bd_sf"/>
</dbReference>
<dbReference type="EMBL" id="LESJ01000008">
    <property type="protein sequence ID" value="RBT66601.1"/>
    <property type="molecule type" value="Genomic_DNA"/>
</dbReference>
<evidence type="ECO:0000256" key="1">
    <source>
        <dbReference type="ARBA" id="ARBA00023015"/>
    </source>
</evidence>
<sequence length="493" mass="57978">MKIEQLLEKKEQLQVLILRDMVLHGGTVGTNQLREQVNLSKTSFDQYIAEIPMIGMMMGKKVAIKRNEFQVTLELAEDVSLEKIILFLVQQSLKFNLLVYLLEHHQASIVRLATAFNISESSVFRKIKELNQLLQEFSLQIKNGQLYGEELQVRYFYYVLFQFISESQRPLFLQQTPDKAPLILGLERALETTFSQESASKIACWLGITRKRLLSEKTTFATLKEKKILYQKDRLYQALDPVISLYLSRTAAEISGYEPLMFYSFFVSFAVLSEEHFYQYDLTRSKKLPTAVLDTYIRETMLWHYRPRKLKIKEEKAVGYQLAQIDNEFYFFRGVMMIYEPEHLLQQQKKMLGRSLSQLLERLKETTLTQLPAKQGEEAALSYLMIQYANILMMIDFYIAKSVTIGIDIETLPIYRVAFQQFLLRELKGISGIEIENRRPGKKYDLVITFNQEDLHQNYYYLSEFASSYDIARLKQKIEEEKKVQYKFLCKRL</sequence>
<dbReference type="InterPro" id="IPR050661">
    <property type="entry name" value="BglG_antiterminators"/>
</dbReference>
<dbReference type="PANTHER" id="PTHR30185:SF18">
    <property type="entry name" value="TRANSCRIPTIONAL REGULATOR MTLR"/>
    <property type="match status" value="1"/>
</dbReference>
<dbReference type="RefSeq" id="WP_113847728.1">
    <property type="nucleotide sequence ID" value="NZ_KZ846704.1"/>
</dbReference>
<protein>
    <recommendedName>
        <fullName evidence="3">Mga helix-turn-helix domain-containing protein</fullName>
    </recommendedName>
</protein>
<comment type="caution">
    <text evidence="4">The sequence shown here is derived from an EMBL/GenBank/DDBJ whole genome shotgun (WGS) entry which is preliminary data.</text>
</comment>
<proteinExistence type="predicted"/>
<evidence type="ECO:0000313" key="5">
    <source>
        <dbReference type="Proteomes" id="UP000253498"/>
    </source>
</evidence>
<dbReference type="InterPro" id="IPR007737">
    <property type="entry name" value="Mga_HTH"/>
</dbReference>
<evidence type="ECO:0000256" key="2">
    <source>
        <dbReference type="ARBA" id="ARBA00023163"/>
    </source>
</evidence>
<feature type="domain" description="Mga helix-turn-helix" evidence="3">
    <location>
        <begin position="78"/>
        <end position="161"/>
    </location>
</feature>
<name>A0AB37I779_ENTHR</name>
<accession>A0AB37I779</accession>
<dbReference type="Gene3D" id="1.10.10.10">
    <property type="entry name" value="Winged helix-like DNA-binding domain superfamily/Winged helix DNA-binding domain"/>
    <property type="match status" value="1"/>
</dbReference>
<gene>
    <name evidence="4" type="ORF">EB03_02500</name>
</gene>
<reference evidence="4 5" key="1">
    <citation type="submission" date="2015-06" db="EMBL/GenBank/DDBJ databases">
        <title>The Genome Sequence of Enterococcus hirae 88EA1.</title>
        <authorList>
            <consortium name="The Broad Institute Genomics Platform"/>
            <consortium name="The Broad Institute Genome Sequencing Center for Infectious Disease"/>
            <person name="Earl A.M."/>
            <person name="Van Tyne D."/>
            <person name="Lebreton F."/>
            <person name="Saavedra J.T."/>
            <person name="Gilmore M.S."/>
            <person name="Manson McGuire A."/>
            <person name="Clock S."/>
            <person name="Crupain M."/>
            <person name="Rangan U."/>
            <person name="Young S."/>
            <person name="Abouelleil A."/>
            <person name="Cao P."/>
            <person name="Chapman S.B."/>
            <person name="Griggs A."/>
            <person name="Priest M."/>
            <person name="Shea T."/>
            <person name="Wortman J."/>
            <person name="Nusbaum C."/>
            <person name="Birren B."/>
        </authorList>
    </citation>
    <scope>NUCLEOTIDE SEQUENCE [LARGE SCALE GENOMIC DNA]</scope>
    <source>
        <strain evidence="4 5">88EA1</strain>
    </source>
</reference>
<evidence type="ECO:0000259" key="3">
    <source>
        <dbReference type="Pfam" id="PF05043"/>
    </source>
</evidence>
<evidence type="ECO:0000313" key="4">
    <source>
        <dbReference type="EMBL" id="RBT66601.1"/>
    </source>
</evidence>
<dbReference type="AlphaFoldDB" id="A0AB37I779"/>
<dbReference type="Pfam" id="PF05043">
    <property type="entry name" value="Mga"/>
    <property type="match status" value="1"/>
</dbReference>